<dbReference type="PROSITE" id="PS51471">
    <property type="entry name" value="FE2OG_OXY"/>
    <property type="match status" value="2"/>
</dbReference>
<dbReference type="AlphaFoldDB" id="A0A4D6LLT5"/>
<keyword evidence="2" id="KW-0479">Metal-binding</keyword>
<keyword evidence="3" id="KW-0847">Vitamin C</keyword>
<dbReference type="Pfam" id="PF03171">
    <property type="entry name" value="2OG-FeII_Oxy"/>
    <property type="match status" value="2"/>
</dbReference>
<dbReference type="Gene3D" id="2.60.120.330">
    <property type="entry name" value="B-lactam Antibiotic, Isopenicillin N Synthase, Chain"/>
    <property type="match status" value="2"/>
</dbReference>
<evidence type="ECO:0000259" key="6">
    <source>
        <dbReference type="PROSITE" id="PS51471"/>
    </source>
</evidence>
<evidence type="ECO:0000256" key="2">
    <source>
        <dbReference type="ARBA" id="ARBA00022723"/>
    </source>
</evidence>
<dbReference type="Pfam" id="PF14226">
    <property type="entry name" value="DIOX_N"/>
    <property type="match status" value="2"/>
</dbReference>
<protein>
    <submittedName>
        <fullName evidence="7">Isopenicillin N synthase-like</fullName>
    </submittedName>
</protein>
<organism evidence="7 8">
    <name type="scientific">Vigna unguiculata</name>
    <name type="common">Cowpea</name>
    <dbReference type="NCBI Taxonomy" id="3917"/>
    <lineage>
        <taxon>Eukaryota</taxon>
        <taxon>Viridiplantae</taxon>
        <taxon>Streptophyta</taxon>
        <taxon>Embryophyta</taxon>
        <taxon>Tracheophyta</taxon>
        <taxon>Spermatophyta</taxon>
        <taxon>Magnoliopsida</taxon>
        <taxon>eudicotyledons</taxon>
        <taxon>Gunneridae</taxon>
        <taxon>Pentapetalae</taxon>
        <taxon>rosids</taxon>
        <taxon>fabids</taxon>
        <taxon>Fabales</taxon>
        <taxon>Fabaceae</taxon>
        <taxon>Papilionoideae</taxon>
        <taxon>50 kb inversion clade</taxon>
        <taxon>NPAAA clade</taxon>
        <taxon>indigoferoid/millettioid clade</taxon>
        <taxon>Phaseoleae</taxon>
        <taxon>Vigna</taxon>
    </lineage>
</organism>
<dbReference type="GO" id="GO:0046872">
    <property type="term" value="F:metal ion binding"/>
    <property type="evidence" value="ECO:0007669"/>
    <property type="project" value="UniProtKB-KW"/>
</dbReference>
<feature type="domain" description="Fe2OG dioxygenase" evidence="6">
    <location>
        <begin position="205"/>
        <end position="305"/>
    </location>
</feature>
<dbReference type="InterPro" id="IPR027443">
    <property type="entry name" value="IPNS-like_sf"/>
</dbReference>
<comment type="similarity">
    <text evidence="1">Belongs to the iron/ascorbate-dependent oxidoreductase family.</text>
</comment>
<dbReference type="SUPFAM" id="SSF51197">
    <property type="entry name" value="Clavaminate synthase-like"/>
    <property type="match status" value="2"/>
</dbReference>
<feature type="domain" description="Fe2OG dioxygenase" evidence="6">
    <location>
        <begin position="522"/>
        <end position="623"/>
    </location>
</feature>
<dbReference type="InterPro" id="IPR026992">
    <property type="entry name" value="DIOX_N"/>
</dbReference>
<keyword evidence="8" id="KW-1185">Reference proteome</keyword>
<dbReference type="PANTHER" id="PTHR47991">
    <property type="entry name" value="OXOGLUTARATE/IRON-DEPENDENT DIOXYGENASE"/>
    <property type="match status" value="1"/>
</dbReference>
<dbReference type="GO" id="GO:0016491">
    <property type="term" value="F:oxidoreductase activity"/>
    <property type="evidence" value="ECO:0007669"/>
    <property type="project" value="UniProtKB-KW"/>
</dbReference>
<keyword evidence="5" id="KW-0408">Iron</keyword>
<evidence type="ECO:0000256" key="4">
    <source>
        <dbReference type="ARBA" id="ARBA00023002"/>
    </source>
</evidence>
<evidence type="ECO:0000256" key="5">
    <source>
        <dbReference type="ARBA" id="ARBA00023004"/>
    </source>
</evidence>
<evidence type="ECO:0000313" key="8">
    <source>
        <dbReference type="Proteomes" id="UP000501690"/>
    </source>
</evidence>
<gene>
    <name evidence="7" type="ORF">DEO72_LG4g372</name>
</gene>
<evidence type="ECO:0000256" key="3">
    <source>
        <dbReference type="ARBA" id="ARBA00022896"/>
    </source>
</evidence>
<sequence>MMESEEPKLGSSLLTESVKEIAKEVVTTVPERYFQSQIHPSISFNTHSLPHLPVIDLNKLLSEEVKGSELQNLHFACKEWGFFQVVNHGVGMKLMEDVKRGAEELFKLSMEEKKKLWQKPGEMEGFGGIVGSKEGSSDWVDLFYILTLPTHLRNQHLFPNIPLPFRENLEDYCIKMREIGMKIFVLIGKALGIEVRDIKELLGEGGQSIRMNYYPPCPQPETVLGLKPHTDGSALTILLQANEVEGLQINKDGTWVPIQPLPNAFIISLGDVMEVMTNGIYRSSVHRAVVNSEKERLSIATFYGPGWSDSIEGNIVHSIMEAETAEIGSHPCVKELAKEALTKVPERYVLPNIDPPILSNTHSLSDQIPVIDLANLFLPQELKAPELENLHLACKQWGFFQVINHGIGMEVVEDVKRGAEELFNLSMEDKKKFWQREGDMEGFGEIISKPKDEPSDWVDGFYILTLPSHHRKPHLFPNLPLPFRENLEVYCKEMRDLAMKLYGVIGESLDIGAMEIKESVGEAGQAIRMNYYPPCPQPENVLGLKPHTDASALTILVQGNEVEGLQVKKDGTWFPVHPLPNAFMVFLGDVLEVVTNGIYKSCEHRAVVNSWKERFTIATFSGPEWNGSIGPAPSLVTPQTPALFKTIGVVDFYKGYLSHEHRASSFINNVLRIHNENIKG</sequence>
<dbReference type="InterPro" id="IPR005123">
    <property type="entry name" value="Oxoglu/Fe-dep_dioxygenase_dom"/>
</dbReference>
<evidence type="ECO:0000256" key="1">
    <source>
        <dbReference type="ARBA" id="ARBA00008056"/>
    </source>
</evidence>
<keyword evidence="4" id="KW-0560">Oxidoreductase</keyword>
<reference evidence="7 8" key="1">
    <citation type="submission" date="2019-04" db="EMBL/GenBank/DDBJ databases">
        <title>An improved genome assembly and genetic linkage map for asparagus bean, Vigna unguiculata ssp. sesquipedialis.</title>
        <authorList>
            <person name="Xia Q."/>
            <person name="Zhang R."/>
            <person name="Dong Y."/>
        </authorList>
    </citation>
    <scope>NUCLEOTIDE SEQUENCE [LARGE SCALE GENOMIC DNA]</scope>
    <source>
        <tissue evidence="7">Leaf</tissue>
    </source>
</reference>
<dbReference type="GO" id="GO:0031418">
    <property type="term" value="F:L-ascorbic acid binding"/>
    <property type="evidence" value="ECO:0007669"/>
    <property type="project" value="UniProtKB-KW"/>
</dbReference>
<dbReference type="Proteomes" id="UP000501690">
    <property type="component" value="Linkage Group LG4"/>
</dbReference>
<accession>A0A4D6LLT5</accession>
<dbReference type="EMBL" id="CP039348">
    <property type="protein sequence ID" value="QCD89428.1"/>
    <property type="molecule type" value="Genomic_DNA"/>
</dbReference>
<proteinExistence type="inferred from homology"/>
<dbReference type="InterPro" id="IPR044861">
    <property type="entry name" value="IPNS-like_FE2OG_OXY"/>
</dbReference>
<dbReference type="InterPro" id="IPR050295">
    <property type="entry name" value="Plant_2OG-oxidoreductases"/>
</dbReference>
<name>A0A4D6LLT5_VIGUN</name>
<dbReference type="FunFam" id="2.60.120.330:FF:000001">
    <property type="entry name" value="Protein SRG1"/>
    <property type="match status" value="2"/>
</dbReference>
<evidence type="ECO:0000313" key="7">
    <source>
        <dbReference type="EMBL" id="QCD89428.1"/>
    </source>
</evidence>